<proteinExistence type="inferred from homology"/>
<keyword evidence="3" id="KW-0238">DNA-binding</keyword>
<dbReference type="SUPFAM" id="SSF46785">
    <property type="entry name" value="Winged helix' DNA-binding domain"/>
    <property type="match status" value="1"/>
</dbReference>
<feature type="domain" description="HTH lysR-type" evidence="5">
    <location>
        <begin position="6"/>
        <end position="63"/>
    </location>
</feature>
<dbReference type="InterPro" id="IPR036388">
    <property type="entry name" value="WH-like_DNA-bd_sf"/>
</dbReference>
<evidence type="ECO:0000256" key="4">
    <source>
        <dbReference type="ARBA" id="ARBA00023163"/>
    </source>
</evidence>
<dbReference type="PANTHER" id="PTHR30118:SF6">
    <property type="entry name" value="HTH-TYPE TRANSCRIPTIONAL REGULATOR LEUO"/>
    <property type="match status" value="1"/>
</dbReference>
<keyword evidence="4" id="KW-0804">Transcription</keyword>
<keyword evidence="7" id="KW-1185">Reference proteome</keyword>
<dbReference type="Pfam" id="PF03466">
    <property type="entry name" value="LysR_substrate"/>
    <property type="match status" value="1"/>
</dbReference>
<evidence type="ECO:0000313" key="7">
    <source>
        <dbReference type="Proteomes" id="UP001620597"/>
    </source>
</evidence>
<dbReference type="PROSITE" id="PS50931">
    <property type="entry name" value="HTH_LYSR"/>
    <property type="match status" value="1"/>
</dbReference>
<protein>
    <submittedName>
        <fullName evidence="6">LysR family transcriptional regulator</fullName>
    </submittedName>
</protein>
<evidence type="ECO:0000259" key="5">
    <source>
        <dbReference type="PROSITE" id="PS50931"/>
    </source>
</evidence>
<gene>
    <name evidence="6" type="ORF">WG929_20015</name>
</gene>
<dbReference type="InterPro" id="IPR036390">
    <property type="entry name" value="WH_DNA-bd_sf"/>
</dbReference>
<dbReference type="InterPro" id="IPR005119">
    <property type="entry name" value="LysR_subst-bd"/>
</dbReference>
<reference evidence="6 7" key="1">
    <citation type="submission" date="2024-03" db="EMBL/GenBank/DDBJ databases">
        <title>High-quality draft genome sequence of Oceanobacter sp. wDCs-4.</title>
        <authorList>
            <person name="Dong C."/>
        </authorList>
    </citation>
    <scope>NUCLEOTIDE SEQUENCE [LARGE SCALE GENOMIC DNA]</scope>
    <source>
        <strain evidence="7">wDCs-4</strain>
    </source>
</reference>
<dbReference type="InterPro" id="IPR050389">
    <property type="entry name" value="LysR-type_TF"/>
</dbReference>
<keyword evidence="2" id="KW-0805">Transcription regulation</keyword>
<dbReference type="RefSeq" id="WP_416207500.1">
    <property type="nucleotide sequence ID" value="NZ_JBBKTX010000039.1"/>
</dbReference>
<dbReference type="PRINTS" id="PR00039">
    <property type="entry name" value="HTHLYSR"/>
</dbReference>
<dbReference type="PANTHER" id="PTHR30118">
    <property type="entry name" value="HTH-TYPE TRANSCRIPTIONAL REGULATOR LEUO-RELATED"/>
    <property type="match status" value="1"/>
</dbReference>
<dbReference type="Pfam" id="PF00126">
    <property type="entry name" value="HTH_1"/>
    <property type="match status" value="1"/>
</dbReference>
<evidence type="ECO:0000256" key="3">
    <source>
        <dbReference type="ARBA" id="ARBA00023125"/>
    </source>
</evidence>
<accession>A0ABW8NNX2</accession>
<comment type="similarity">
    <text evidence="1">Belongs to the LysR transcriptional regulatory family.</text>
</comment>
<dbReference type="Gene3D" id="3.40.190.10">
    <property type="entry name" value="Periplasmic binding protein-like II"/>
    <property type="match status" value="2"/>
</dbReference>
<dbReference type="Proteomes" id="UP001620597">
    <property type="component" value="Unassembled WGS sequence"/>
</dbReference>
<comment type="caution">
    <text evidence="6">The sequence shown here is derived from an EMBL/GenBank/DDBJ whole genome shotgun (WGS) entry which is preliminary data.</text>
</comment>
<organism evidence="6 7">
    <name type="scientific">Oceanobacter antarcticus</name>
    <dbReference type="NCBI Taxonomy" id="3133425"/>
    <lineage>
        <taxon>Bacteria</taxon>
        <taxon>Pseudomonadati</taxon>
        <taxon>Pseudomonadota</taxon>
        <taxon>Gammaproteobacteria</taxon>
        <taxon>Oceanospirillales</taxon>
        <taxon>Oceanospirillaceae</taxon>
        <taxon>Oceanobacter</taxon>
    </lineage>
</organism>
<dbReference type="SUPFAM" id="SSF53850">
    <property type="entry name" value="Periplasmic binding protein-like II"/>
    <property type="match status" value="1"/>
</dbReference>
<evidence type="ECO:0000313" key="6">
    <source>
        <dbReference type="EMBL" id="MFK4754692.1"/>
    </source>
</evidence>
<dbReference type="EMBL" id="JBBKTX010000039">
    <property type="protein sequence ID" value="MFK4754692.1"/>
    <property type="molecule type" value="Genomic_DNA"/>
</dbReference>
<dbReference type="InterPro" id="IPR000847">
    <property type="entry name" value="LysR_HTH_N"/>
</dbReference>
<name>A0ABW8NNX2_9GAMM</name>
<dbReference type="Gene3D" id="1.10.10.10">
    <property type="entry name" value="Winged helix-like DNA-binding domain superfamily/Winged helix DNA-binding domain"/>
    <property type="match status" value="1"/>
</dbReference>
<evidence type="ECO:0000256" key="1">
    <source>
        <dbReference type="ARBA" id="ARBA00009437"/>
    </source>
</evidence>
<evidence type="ECO:0000256" key="2">
    <source>
        <dbReference type="ARBA" id="ARBA00023015"/>
    </source>
</evidence>
<sequence>MRFKGLDLNLLIALDVLIAEQSVTKAAGRLNLSQSAVSCALNRLRDHLQDELLVKVGRNMVLTPFATALGNDVRNLLLQIDATMKSRPEFIPGKVERTFKIAASDYMAHVAINRLRRRVFKQAPGIKLELLQIGIHSMEMLDQGTIDLVIAPSQFLRPGQSSQPLLQDTIVCLVSENNQLVGDEIDLPLYMSLEHVAFQPEGLPATFERWMLANLGKRNIRVSTLNYAMLPYFILDSDMVATLPLQLALLYSRILPVRIVQPRFHLLEFTETMQWHKASDRDPGISWLRNEMAEAVAEAKLNHEM</sequence>